<evidence type="ECO:0000313" key="4">
    <source>
        <dbReference type="Proteomes" id="UP000187406"/>
    </source>
</evidence>
<dbReference type="STRING" id="3775.A0A1Q3BF10"/>
<evidence type="ECO:0000256" key="2">
    <source>
        <dbReference type="SAM" id="MobiDB-lite"/>
    </source>
</evidence>
<gene>
    <name evidence="3" type="ORF">CFOL_v3_09932</name>
</gene>
<feature type="region of interest" description="Disordered" evidence="2">
    <location>
        <begin position="617"/>
        <end position="647"/>
    </location>
</feature>
<comment type="caution">
    <text evidence="3">The sequence shown here is derived from an EMBL/GenBank/DDBJ whole genome shotgun (WGS) entry which is preliminary data.</text>
</comment>
<proteinExistence type="predicted"/>
<keyword evidence="4" id="KW-1185">Reference proteome</keyword>
<accession>A0A1Q3BF10</accession>
<evidence type="ECO:0000313" key="3">
    <source>
        <dbReference type="EMBL" id="GAV66422.1"/>
    </source>
</evidence>
<dbReference type="PANTHER" id="PTHR31071:SF16">
    <property type="entry name" value="MYB-LIKE PROTEIN Z ISOFORM X1"/>
    <property type="match status" value="1"/>
</dbReference>
<organism evidence="3 4">
    <name type="scientific">Cephalotus follicularis</name>
    <name type="common">Albany pitcher plant</name>
    <dbReference type="NCBI Taxonomy" id="3775"/>
    <lineage>
        <taxon>Eukaryota</taxon>
        <taxon>Viridiplantae</taxon>
        <taxon>Streptophyta</taxon>
        <taxon>Embryophyta</taxon>
        <taxon>Tracheophyta</taxon>
        <taxon>Spermatophyta</taxon>
        <taxon>Magnoliopsida</taxon>
        <taxon>eudicotyledons</taxon>
        <taxon>Gunneridae</taxon>
        <taxon>Pentapetalae</taxon>
        <taxon>rosids</taxon>
        <taxon>fabids</taxon>
        <taxon>Oxalidales</taxon>
        <taxon>Cephalotaceae</taxon>
        <taxon>Cephalotus</taxon>
    </lineage>
</organism>
<keyword evidence="1" id="KW-0175">Coiled coil</keyword>
<dbReference type="OrthoDB" id="691984at2759"/>
<feature type="coiled-coil region" evidence="1">
    <location>
        <begin position="358"/>
        <end position="435"/>
    </location>
</feature>
<feature type="compositionally biased region" description="Acidic residues" evidence="2">
    <location>
        <begin position="465"/>
        <end position="484"/>
    </location>
</feature>
<dbReference type="Proteomes" id="UP000187406">
    <property type="component" value="Unassembled WGS sequence"/>
</dbReference>
<evidence type="ECO:0000256" key="1">
    <source>
        <dbReference type="SAM" id="Coils"/>
    </source>
</evidence>
<protein>
    <submittedName>
        <fullName evidence="3">Uncharacterized protein</fullName>
    </submittedName>
</protein>
<dbReference type="InParanoid" id="A0A1Q3BF10"/>
<reference evidence="4" key="1">
    <citation type="submission" date="2016-04" db="EMBL/GenBank/DDBJ databases">
        <title>Cephalotus genome sequencing.</title>
        <authorList>
            <person name="Fukushima K."/>
            <person name="Hasebe M."/>
            <person name="Fang X."/>
        </authorList>
    </citation>
    <scope>NUCLEOTIDE SEQUENCE [LARGE SCALE GENOMIC DNA]</scope>
    <source>
        <strain evidence="4">cv. St1</strain>
    </source>
</reference>
<dbReference type="EMBL" id="BDDD01000477">
    <property type="protein sequence ID" value="GAV66422.1"/>
    <property type="molecule type" value="Genomic_DNA"/>
</dbReference>
<dbReference type="AlphaFoldDB" id="A0A1Q3BF10"/>
<dbReference type="InterPro" id="IPR043424">
    <property type="entry name" value="BLT-like"/>
</dbReference>
<sequence length="647" mass="72931">MSWPNLIVVEGNGRERCKIRKRGCSSPSSSSLIQKKYRFKSAIIVGKRGGSSTPNSTWKSTRSPSVIQAVELSKSSPSQGGFKAKKTCVSARKLGATLWEINKHPSLPVKKDMELVGDTTELRSGKVSRLSHCGSLHPHLSDPSSNHILERMEKERGGSHGRRRAVVTDHYLGMLDSVRNGSSVSEIETRSHGKSQNGCIIGVKARLKDVSYHLTTSKELLKLLIRICGPEEQHAPSIEIVSAIRVELDRARNQVEQLIRDPQYNHSEIDYIMKYFAEEKAAWKSKARDSIRTAIASIAEELEFEKKRRRQTERLNKKIGKELADTKASLSKAWKELESEKSTKEIMEQVCYELATGIGEDRAEVEELKRESTKVREDVEKERQMLHLADVLREEGVQMKLAEAKYHFEEKTAAVENLRNELEAYLRTKKGLENGNGSPNMDRIKELEAYLKEINFGSCQNAEGKEDDVEVSDNEEYEGDDSADSDLHSIELNIENTSRSYSWNYACGVDAQDDSKKVSVDKGIKQRGTISFERGTCNGLGWDSGAKSWEILDGFDRERPSELVSQEHMQEYEDKIKRCKSVMSLRDGKLSGSKLAMVHNFPSSIQQWGELGCRAQESSPVLQGNGLKPKLSRPRGEHQIVTRSRQY</sequence>
<name>A0A1Q3BF10_CEPFO</name>
<dbReference type="PANTHER" id="PTHR31071">
    <property type="entry name" value="GB|AAF24581.1"/>
    <property type="match status" value="1"/>
</dbReference>
<feature type="region of interest" description="Disordered" evidence="2">
    <location>
        <begin position="462"/>
        <end position="484"/>
    </location>
</feature>